<keyword evidence="1" id="KW-0812">Transmembrane</keyword>
<evidence type="ECO:0000256" key="1">
    <source>
        <dbReference type="SAM" id="Phobius"/>
    </source>
</evidence>
<keyword evidence="1" id="KW-0472">Membrane</keyword>
<sequence>MLLFCLLSFAVTSLFSLFLKHSHSSFISSFLSNSLSSSFIIWLRIFVILLIQSYNHTT</sequence>
<dbReference type="InParanoid" id="A0A1X7TAL6"/>
<reference evidence="2" key="1">
    <citation type="submission" date="2017-05" db="UniProtKB">
        <authorList>
            <consortium name="EnsemblMetazoa"/>
        </authorList>
    </citation>
    <scope>IDENTIFICATION</scope>
</reference>
<keyword evidence="1" id="KW-1133">Transmembrane helix</keyword>
<name>A0A1X7TAL6_AMPQE</name>
<dbReference type="EnsemblMetazoa" id="Aqu2.1.11599_001">
    <property type="protein sequence ID" value="Aqu2.1.11599_001"/>
    <property type="gene ID" value="Aqu2.1.11599"/>
</dbReference>
<evidence type="ECO:0000313" key="2">
    <source>
        <dbReference type="EnsemblMetazoa" id="Aqu2.1.11599_001"/>
    </source>
</evidence>
<protein>
    <submittedName>
        <fullName evidence="2">Uncharacterized protein</fullName>
    </submittedName>
</protein>
<proteinExistence type="predicted"/>
<feature type="transmembrane region" description="Helical" evidence="1">
    <location>
        <begin position="34"/>
        <end position="51"/>
    </location>
</feature>
<dbReference type="AlphaFoldDB" id="A0A1X7TAL6"/>
<accession>A0A1X7TAL6</accession>
<organism evidence="2">
    <name type="scientific">Amphimedon queenslandica</name>
    <name type="common">Sponge</name>
    <dbReference type="NCBI Taxonomy" id="400682"/>
    <lineage>
        <taxon>Eukaryota</taxon>
        <taxon>Metazoa</taxon>
        <taxon>Porifera</taxon>
        <taxon>Demospongiae</taxon>
        <taxon>Heteroscleromorpha</taxon>
        <taxon>Haplosclerida</taxon>
        <taxon>Niphatidae</taxon>
        <taxon>Amphimedon</taxon>
    </lineage>
</organism>